<name>A0AAV9DAU1_ACOCL</name>
<dbReference type="Proteomes" id="UP001180020">
    <property type="component" value="Unassembled WGS sequence"/>
</dbReference>
<gene>
    <name evidence="7" type="ORF">QJS10_CPB14g00444</name>
</gene>
<keyword evidence="8" id="KW-1185">Reference proteome</keyword>
<feature type="domain" description="Wall-associated receptor kinase C-terminal" evidence="6">
    <location>
        <begin position="165"/>
        <end position="245"/>
    </location>
</feature>
<evidence type="ECO:0000256" key="1">
    <source>
        <dbReference type="ARBA" id="ARBA00004167"/>
    </source>
</evidence>
<feature type="chain" id="PRO_5043462847" evidence="4">
    <location>
        <begin position="23"/>
        <end position="274"/>
    </location>
</feature>
<keyword evidence="2 4" id="KW-0732">Signal</keyword>
<sequence length="274" mass="31144">MHSQLFFLFLLFITFSFHPCSSQKNNQYKSCAPLPFSCGNFNENITFPFSINRTLPGCGLPALHLSCTTDNLTLLIMNDDASYQVKKIDYEKQIMTIADMAFINIDKYCSYLSNPSLDFSLFDYTNDYHNLTYYGCSIPLNRSSSGFFELCNTSTNYEYYYYFFEVLDPTLSEWLGDNCVRYLVPIGKPYSMNDLSMDGLMKALADGFNVTWNPGKDWCDKCVGSGGRCGLDESKPNDLLCLCPDATYSDASCHASESFFFSNPLLLMLLFFVN</sequence>
<evidence type="ECO:0000313" key="7">
    <source>
        <dbReference type="EMBL" id="KAK1297994.1"/>
    </source>
</evidence>
<dbReference type="InterPro" id="IPR032872">
    <property type="entry name" value="WAK_assoc_C"/>
</dbReference>
<accession>A0AAV9DAU1</accession>
<feature type="domain" description="Wall-associated receptor kinase galacturonan-binding" evidence="5">
    <location>
        <begin position="31"/>
        <end position="99"/>
    </location>
</feature>
<evidence type="ECO:0000256" key="2">
    <source>
        <dbReference type="ARBA" id="ARBA00022729"/>
    </source>
</evidence>
<dbReference type="InterPro" id="IPR025287">
    <property type="entry name" value="WAK_GUB"/>
</dbReference>
<keyword evidence="3" id="KW-0325">Glycoprotein</keyword>
<dbReference type="PANTHER" id="PTHR33138:SF75">
    <property type="entry name" value="WALL-ASSOCIATED RECEPTOR KINASE GALACTURONAN-BINDING DOMAIN-CONTAINING PROTEIN"/>
    <property type="match status" value="1"/>
</dbReference>
<reference evidence="7" key="1">
    <citation type="journal article" date="2023" name="Nat. Commun.">
        <title>Diploid and tetraploid genomes of Acorus and the evolution of monocots.</title>
        <authorList>
            <person name="Ma L."/>
            <person name="Liu K.W."/>
            <person name="Li Z."/>
            <person name="Hsiao Y.Y."/>
            <person name="Qi Y."/>
            <person name="Fu T."/>
            <person name="Tang G.D."/>
            <person name="Zhang D."/>
            <person name="Sun W.H."/>
            <person name="Liu D.K."/>
            <person name="Li Y."/>
            <person name="Chen G.Z."/>
            <person name="Liu X.D."/>
            <person name="Liao X.Y."/>
            <person name="Jiang Y.T."/>
            <person name="Yu X."/>
            <person name="Hao Y."/>
            <person name="Huang J."/>
            <person name="Zhao X.W."/>
            <person name="Ke S."/>
            <person name="Chen Y.Y."/>
            <person name="Wu W.L."/>
            <person name="Hsu J.L."/>
            <person name="Lin Y.F."/>
            <person name="Huang M.D."/>
            <person name="Li C.Y."/>
            <person name="Huang L."/>
            <person name="Wang Z.W."/>
            <person name="Zhao X."/>
            <person name="Zhong W.Y."/>
            <person name="Peng D.H."/>
            <person name="Ahmad S."/>
            <person name="Lan S."/>
            <person name="Zhang J.S."/>
            <person name="Tsai W.C."/>
            <person name="Van de Peer Y."/>
            <person name="Liu Z.J."/>
        </authorList>
    </citation>
    <scope>NUCLEOTIDE SEQUENCE</scope>
    <source>
        <strain evidence="7">CP</strain>
    </source>
</reference>
<dbReference type="EMBL" id="JAUJYO010000014">
    <property type="protein sequence ID" value="KAK1297994.1"/>
    <property type="molecule type" value="Genomic_DNA"/>
</dbReference>
<evidence type="ECO:0000256" key="4">
    <source>
        <dbReference type="SAM" id="SignalP"/>
    </source>
</evidence>
<evidence type="ECO:0000313" key="8">
    <source>
        <dbReference type="Proteomes" id="UP001180020"/>
    </source>
</evidence>
<dbReference type="Pfam" id="PF14380">
    <property type="entry name" value="WAK_assoc"/>
    <property type="match status" value="1"/>
</dbReference>
<feature type="signal peptide" evidence="4">
    <location>
        <begin position="1"/>
        <end position="22"/>
    </location>
</feature>
<evidence type="ECO:0000256" key="3">
    <source>
        <dbReference type="ARBA" id="ARBA00023180"/>
    </source>
</evidence>
<comment type="caution">
    <text evidence="7">The sequence shown here is derived from an EMBL/GenBank/DDBJ whole genome shotgun (WGS) entry which is preliminary data.</text>
</comment>
<dbReference type="AlphaFoldDB" id="A0AAV9DAU1"/>
<evidence type="ECO:0000259" key="5">
    <source>
        <dbReference type="Pfam" id="PF13947"/>
    </source>
</evidence>
<dbReference type="GO" id="GO:0016020">
    <property type="term" value="C:membrane"/>
    <property type="evidence" value="ECO:0007669"/>
    <property type="project" value="UniProtKB-SubCell"/>
</dbReference>
<dbReference type="GO" id="GO:0030247">
    <property type="term" value="F:polysaccharide binding"/>
    <property type="evidence" value="ECO:0007669"/>
    <property type="project" value="InterPro"/>
</dbReference>
<dbReference type="Pfam" id="PF13947">
    <property type="entry name" value="GUB_WAK_bind"/>
    <property type="match status" value="1"/>
</dbReference>
<proteinExistence type="predicted"/>
<evidence type="ECO:0000259" key="6">
    <source>
        <dbReference type="Pfam" id="PF14380"/>
    </source>
</evidence>
<dbReference type="PANTHER" id="PTHR33138">
    <property type="entry name" value="OS01G0690200 PROTEIN"/>
    <property type="match status" value="1"/>
</dbReference>
<comment type="subcellular location">
    <subcellularLocation>
        <location evidence="1">Membrane</location>
        <topology evidence="1">Single-pass membrane protein</topology>
    </subcellularLocation>
</comment>
<organism evidence="7 8">
    <name type="scientific">Acorus calamus</name>
    <name type="common">Sweet flag</name>
    <dbReference type="NCBI Taxonomy" id="4465"/>
    <lineage>
        <taxon>Eukaryota</taxon>
        <taxon>Viridiplantae</taxon>
        <taxon>Streptophyta</taxon>
        <taxon>Embryophyta</taxon>
        <taxon>Tracheophyta</taxon>
        <taxon>Spermatophyta</taxon>
        <taxon>Magnoliopsida</taxon>
        <taxon>Liliopsida</taxon>
        <taxon>Acoraceae</taxon>
        <taxon>Acorus</taxon>
    </lineage>
</organism>
<reference evidence="7" key="2">
    <citation type="submission" date="2023-06" db="EMBL/GenBank/DDBJ databases">
        <authorList>
            <person name="Ma L."/>
            <person name="Liu K.-W."/>
            <person name="Li Z."/>
            <person name="Hsiao Y.-Y."/>
            <person name="Qi Y."/>
            <person name="Fu T."/>
            <person name="Tang G."/>
            <person name="Zhang D."/>
            <person name="Sun W.-H."/>
            <person name="Liu D.-K."/>
            <person name="Li Y."/>
            <person name="Chen G.-Z."/>
            <person name="Liu X.-D."/>
            <person name="Liao X.-Y."/>
            <person name="Jiang Y.-T."/>
            <person name="Yu X."/>
            <person name="Hao Y."/>
            <person name="Huang J."/>
            <person name="Zhao X.-W."/>
            <person name="Ke S."/>
            <person name="Chen Y.-Y."/>
            <person name="Wu W.-L."/>
            <person name="Hsu J.-L."/>
            <person name="Lin Y.-F."/>
            <person name="Huang M.-D."/>
            <person name="Li C.-Y."/>
            <person name="Huang L."/>
            <person name="Wang Z.-W."/>
            <person name="Zhao X."/>
            <person name="Zhong W.-Y."/>
            <person name="Peng D.-H."/>
            <person name="Ahmad S."/>
            <person name="Lan S."/>
            <person name="Zhang J.-S."/>
            <person name="Tsai W.-C."/>
            <person name="Van De Peer Y."/>
            <person name="Liu Z.-J."/>
        </authorList>
    </citation>
    <scope>NUCLEOTIDE SEQUENCE</scope>
    <source>
        <strain evidence="7">CP</strain>
        <tissue evidence="7">Leaves</tissue>
    </source>
</reference>
<protein>
    <submittedName>
        <fullName evidence="7">Uncharacterized protein</fullName>
    </submittedName>
</protein>